<dbReference type="Gene3D" id="3.40.50.800">
    <property type="entry name" value="Anticodon-binding domain"/>
    <property type="match status" value="1"/>
</dbReference>
<dbReference type="InterPro" id="IPR007214">
    <property type="entry name" value="YbaK/aa-tRNA-synth-assoc-dom"/>
</dbReference>
<feature type="domain" description="Aminoacyl-transfer RNA synthetases class-II family profile" evidence="11">
    <location>
        <begin position="33"/>
        <end position="461"/>
    </location>
</feature>
<dbReference type="GO" id="GO:0002161">
    <property type="term" value="F:aminoacyl-tRNA deacylase activity"/>
    <property type="evidence" value="ECO:0007669"/>
    <property type="project" value="InterPro"/>
</dbReference>
<evidence type="ECO:0000256" key="10">
    <source>
        <dbReference type="HAMAP-Rule" id="MF_01569"/>
    </source>
</evidence>
<protein>
    <recommendedName>
        <fullName evidence="10">Proline--tRNA ligase</fullName>
        <ecNumber evidence="10">6.1.1.15</ecNumber>
    </recommendedName>
    <alternativeName>
        <fullName evidence="10">Prolyl-tRNA synthetase</fullName>
        <shortName evidence="10">ProRS</shortName>
    </alternativeName>
</protein>
<dbReference type="GO" id="GO:0005524">
    <property type="term" value="F:ATP binding"/>
    <property type="evidence" value="ECO:0007669"/>
    <property type="project" value="UniProtKB-UniRule"/>
</dbReference>
<evidence type="ECO:0000259" key="11">
    <source>
        <dbReference type="PROSITE" id="PS50862"/>
    </source>
</evidence>
<dbReference type="InterPro" id="IPR002314">
    <property type="entry name" value="aa-tRNA-synt_IIb"/>
</dbReference>
<evidence type="ECO:0000256" key="7">
    <source>
        <dbReference type="ARBA" id="ARBA00022917"/>
    </source>
</evidence>
<dbReference type="HAMAP" id="MF_01569">
    <property type="entry name" value="Pro_tRNA_synth_type1"/>
    <property type="match status" value="1"/>
</dbReference>
<dbReference type="InterPro" id="IPR023717">
    <property type="entry name" value="Pro-tRNA-Synthase_IIa_type1"/>
</dbReference>
<gene>
    <name evidence="10" type="primary">proS</name>
    <name evidence="12" type="ORF">DRP43_05570</name>
</gene>
<keyword evidence="5 10" id="KW-0547">Nucleotide-binding</keyword>
<evidence type="ECO:0000256" key="1">
    <source>
        <dbReference type="ARBA" id="ARBA00004496"/>
    </source>
</evidence>
<organism evidence="12 13">
    <name type="scientific">candidate division TA06 bacterium</name>
    <dbReference type="NCBI Taxonomy" id="2250710"/>
    <lineage>
        <taxon>Bacteria</taxon>
        <taxon>Bacteria division TA06</taxon>
    </lineage>
</organism>
<dbReference type="Gene3D" id="3.30.930.10">
    <property type="entry name" value="Bira Bifunctional Protein, Domain 2"/>
    <property type="match status" value="2"/>
</dbReference>
<dbReference type="Pfam" id="PF03129">
    <property type="entry name" value="HGTP_anticodon"/>
    <property type="match status" value="1"/>
</dbReference>
<name>A0A660SCC7_UNCT6</name>
<evidence type="ECO:0000313" key="13">
    <source>
        <dbReference type="Proteomes" id="UP000271125"/>
    </source>
</evidence>
<comment type="function">
    <text evidence="10">Catalyzes the attachment of proline to tRNA(Pro) in a two-step reaction: proline is first activated by ATP to form Pro-AMP and then transferred to the acceptor end of tRNA(Pro). As ProRS can inadvertently accommodate and process non-cognate amino acids such as alanine and cysteine, to avoid such errors it has two additional distinct editing activities against alanine. One activity is designated as 'pretransfer' editing and involves the tRNA(Pro)-independent hydrolysis of activated Ala-AMP. The other activity is designated 'posttransfer' editing and involves deacylation of mischarged Ala-tRNA(Pro). The misacylated Cys-tRNA(Pro) is not edited by ProRS.</text>
</comment>
<comment type="similarity">
    <text evidence="10">Belongs to the class-II aminoacyl-tRNA synthetase family. ProS type 1 subfamily.</text>
</comment>
<dbReference type="NCBIfam" id="NF006625">
    <property type="entry name" value="PRK09194.1"/>
    <property type="match status" value="1"/>
</dbReference>
<dbReference type="GO" id="GO:0004827">
    <property type="term" value="F:proline-tRNA ligase activity"/>
    <property type="evidence" value="ECO:0007669"/>
    <property type="project" value="UniProtKB-UniRule"/>
</dbReference>
<keyword evidence="6 10" id="KW-0067">ATP-binding</keyword>
<dbReference type="PANTHER" id="PTHR42753">
    <property type="entry name" value="MITOCHONDRIAL RIBOSOME PROTEIN L39/PROLYL-TRNA LIGASE FAMILY MEMBER"/>
    <property type="match status" value="1"/>
</dbReference>
<comment type="subcellular location">
    <subcellularLocation>
        <location evidence="1 10">Cytoplasm</location>
    </subcellularLocation>
</comment>
<comment type="domain">
    <text evidence="10">Consists of three domains: the N-terminal catalytic domain, the editing domain and the C-terminal anticodon-binding domain.</text>
</comment>
<dbReference type="InterPro" id="IPR004154">
    <property type="entry name" value="Anticodon-bd"/>
</dbReference>
<dbReference type="SUPFAM" id="SSF52954">
    <property type="entry name" value="Class II aaRS ABD-related"/>
    <property type="match status" value="1"/>
</dbReference>
<dbReference type="EMBL" id="QNBD01000269">
    <property type="protein sequence ID" value="RKX68468.1"/>
    <property type="molecule type" value="Genomic_DNA"/>
</dbReference>
<reference evidence="12 13" key="1">
    <citation type="submission" date="2018-06" db="EMBL/GenBank/DDBJ databases">
        <title>Extensive metabolic versatility and redundancy in microbially diverse, dynamic hydrothermal sediments.</title>
        <authorList>
            <person name="Dombrowski N."/>
            <person name="Teske A."/>
            <person name="Baker B.J."/>
        </authorList>
    </citation>
    <scope>NUCLEOTIDE SEQUENCE [LARGE SCALE GENOMIC DNA]</scope>
    <source>
        <strain evidence="12">B10_G13</strain>
    </source>
</reference>
<evidence type="ECO:0000256" key="2">
    <source>
        <dbReference type="ARBA" id="ARBA00011738"/>
    </source>
</evidence>
<evidence type="ECO:0000256" key="9">
    <source>
        <dbReference type="ARBA" id="ARBA00047671"/>
    </source>
</evidence>
<comment type="caution">
    <text evidence="12">The sequence shown here is derived from an EMBL/GenBank/DDBJ whole genome shotgun (WGS) entry which is preliminary data.</text>
</comment>
<dbReference type="AlphaFoldDB" id="A0A660SCC7"/>
<dbReference type="SUPFAM" id="SSF55826">
    <property type="entry name" value="YbaK/ProRS associated domain"/>
    <property type="match status" value="1"/>
</dbReference>
<evidence type="ECO:0000256" key="4">
    <source>
        <dbReference type="ARBA" id="ARBA00022598"/>
    </source>
</evidence>
<dbReference type="EC" id="6.1.1.15" evidence="10"/>
<dbReference type="InterPro" id="IPR045864">
    <property type="entry name" value="aa-tRNA-synth_II/BPL/LPL"/>
</dbReference>
<accession>A0A660SCC7</accession>
<keyword evidence="3 10" id="KW-0963">Cytoplasm</keyword>
<dbReference type="InterPro" id="IPR002316">
    <property type="entry name" value="Pro-tRNA-ligase_IIa"/>
</dbReference>
<dbReference type="Proteomes" id="UP000271125">
    <property type="component" value="Unassembled WGS sequence"/>
</dbReference>
<dbReference type="CDD" id="cd00779">
    <property type="entry name" value="ProRS_core_prok"/>
    <property type="match status" value="1"/>
</dbReference>
<evidence type="ECO:0000256" key="3">
    <source>
        <dbReference type="ARBA" id="ARBA00022490"/>
    </source>
</evidence>
<evidence type="ECO:0000256" key="6">
    <source>
        <dbReference type="ARBA" id="ARBA00022840"/>
    </source>
</evidence>
<dbReference type="Pfam" id="PF00587">
    <property type="entry name" value="tRNA-synt_2b"/>
    <property type="match status" value="1"/>
</dbReference>
<dbReference type="InterPro" id="IPR004500">
    <property type="entry name" value="Pro-tRNA-synth_IIa_bac-type"/>
</dbReference>
<dbReference type="CDD" id="cd00861">
    <property type="entry name" value="ProRS_anticodon_short"/>
    <property type="match status" value="1"/>
</dbReference>
<evidence type="ECO:0000313" key="12">
    <source>
        <dbReference type="EMBL" id="RKX68468.1"/>
    </source>
</evidence>
<dbReference type="CDD" id="cd04334">
    <property type="entry name" value="ProRS-INS"/>
    <property type="match status" value="1"/>
</dbReference>
<keyword evidence="7 10" id="KW-0648">Protein biosynthesis</keyword>
<dbReference type="GO" id="GO:0005829">
    <property type="term" value="C:cytosol"/>
    <property type="evidence" value="ECO:0007669"/>
    <property type="project" value="TreeGrafter"/>
</dbReference>
<dbReference type="InterPro" id="IPR033730">
    <property type="entry name" value="ProRS_core_prok"/>
</dbReference>
<dbReference type="PROSITE" id="PS50862">
    <property type="entry name" value="AA_TRNA_LIGASE_II"/>
    <property type="match status" value="1"/>
</dbReference>
<dbReference type="Pfam" id="PF04073">
    <property type="entry name" value="tRNA_edit"/>
    <property type="match status" value="1"/>
</dbReference>
<dbReference type="InterPro" id="IPR036621">
    <property type="entry name" value="Anticodon-bd_dom_sf"/>
</dbReference>
<keyword evidence="4 10" id="KW-0436">Ligase</keyword>
<dbReference type="InterPro" id="IPR044140">
    <property type="entry name" value="ProRS_anticodon_short"/>
</dbReference>
<dbReference type="InterPro" id="IPR006195">
    <property type="entry name" value="aa-tRNA-synth_II"/>
</dbReference>
<dbReference type="NCBIfam" id="TIGR00409">
    <property type="entry name" value="proS_fam_II"/>
    <property type="match status" value="1"/>
</dbReference>
<comment type="subunit">
    <text evidence="2 10">Homodimer.</text>
</comment>
<dbReference type="SUPFAM" id="SSF55681">
    <property type="entry name" value="Class II aaRS and biotin synthetases"/>
    <property type="match status" value="1"/>
</dbReference>
<keyword evidence="8 10" id="KW-0030">Aminoacyl-tRNA synthetase</keyword>
<sequence>MKLKRGLIPTLKEYPKDAVIRSHQLLIRAGYIRSVGSGIYSYLPLGFKSVQKVINVIREEMNNIDAQEIILPIMSPADIWKETGRWEAYGSEMFRLKDRKNHDMVLAPTHEELITDLARKEIRSYKELPQIWYHFQWKFRDEIRPKSGLLRTRLFIMKDSYSLDTTFENLHKSYQMHYKAYSRMFERLGLNFHIVSASSGLMGGSASQEFMVESEVGEDRIIVCDKCNYASNIEIATADTENISGEETELSIISTPVKGNVKSVAEFLHKDEMYFIKSLLYIVDSKPVFILLRGDDEIENEKLNGILGINHRPATDEEIEAITRSVSGYISPYGLKNIEIIADKALKDTKGLITGANIKDKHIIGVDIERDFKPNRYADFRRVKDGDKCPECGSPLRCINTIELGHIFELGTKYSKAMNATYLDKDGVEQPIVMGSYGIGVERLLQTCIEVFSDDDGIILPKIIAPFDTIIMPLNSNDENIMTVANNIYEEFKARGIDVLFDDRDIRAGSKFKDADLLGIPIQIRMGRKFKDGIIEIKIRKTGEILEISLENLIENIEKLLSREDI</sequence>
<dbReference type="InterPro" id="IPR050062">
    <property type="entry name" value="Pro-tRNA_synthetase"/>
</dbReference>
<proteinExistence type="inferred from homology"/>
<dbReference type="PRINTS" id="PR01046">
    <property type="entry name" value="TRNASYNTHPRO"/>
</dbReference>
<evidence type="ECO:0000256" key="5">
    <source>
        <dbReference type="ARBA" id="ARBA00022741"/>
    </source>
</evidence>
<dbReference type="PANTHER" id="PTHR42753:SF2">
    <property type="entry name" value="PROLINE--TRNA LIGASE"/>
    <property type="match status" value="1"/>
</dbReference>
<dbReference type="InterPro" id="IPR036754">
    <property type="entry name" value="YbaK/aa-tRNA-synt-asso_dom_sf"/>
</dbReference>
<dbReference type="GO" id="GO:0006433">
    <property type="term" value="P:prolyl-tRNA aminoacylation"/>
    <property type="evidence" value="ECO:0007669"/>
    <property type="project" value="UniProtKB-UniRule"/>
</dbReference>
<evidence type="ECO:0000256" key="8">
    <source>
        <dbReference type="ARBA" id="ARBA00023146"/>
    </source>
</evidence>
<comment type="catalytic activity">
    <reaction evidence="9 10">
        <text>tRNA(Pro) + L-proline + ATP = L-prolyl-tRNA(Pro) + AMP + diphosphate</text>
        <dbReference type="Rhea" id="RHEA:14305"/>
        <dbReference type="Rhea" id="RHEA-COMP:9700"/>
        <dbReference type="Rhea" id="RHEA-COMP:9702"/>
        <dbReference type="ChEBI" id="CHEBI:30616"/>
        <dbReference type="ChEBI" id="CHEBI:33019"/>
        <dbReference type="ChEBI" id="CHEBI:60039"/>
        <dbReference type="ChEBI" id="CHEBI:78442"/>
        <dbReference type="ChEBI" id="CHEBI:78532"/>
        <dbReference type="ChEBI" id="CHEBI:456215"/>
        <dbReference type="EC" id="6.1.1.15"/>
    </reaction>
</comment>